<evidence type="ECO:0000256" key="7">
    <source>
        <dbReference type="ARBA" id="ARBA00037849"/>
    </source>
</evidence>
<dbReference type="PROSITE" id="PS00422">
    <property type="entry name" value="GRANINS_1"/>
    <property type="match status" value="1"/>
</dbReference>
<protein>
    <recommendedName>
        <fullName evidence="8">Chromogranin-A</fullName>
    </recommendedName>
</protein>
<dbReference type="GO" id="GO:0042583">
    <property type="term" value="C:chromaffin granule"/>
    <property type="evidence" value="ECO:0007669"/>
    <property type="project" value="TreeGrafter"/>
</dbReference>
<organism evidence="10 11">
    <name type="scientific">Microtus ochrogaster</name>
    <name type="common">Prairie vole</name>
    <dbReference type="NCBI Taxonomy" id="79684"/>
    <lineage>
        <taxon>Eukaryota</taxon>
        <taxon>Metazoa</taxon>
        <taxon>Chordata</taxon>
        <taxon>Craniata</taxon>
        <taxon>Vertebrata</taxon>
        <taxon>Euteleostomi</taxon>
        <taxon>Mammalia</taxon>
        <taxon>Eutheria</taxon>
        <taxon>Euarchontoglires</taxon>
        <taxon>Glires</taxon>
        <taxon>Rodentia</taxon>
        <taxon>Myomorpha</taxon>
        <taxon>Muroidea</taxon>
        <taxon>Cricetidae</taxon>
        <taxon>Arvicolinae</taxon>
        <taxon>Microtus</taxon>
    </lineage>
</organism>
<feature type="compositionally biased region" description="Polar residues" evidence="9">
    <location>
        <begin position="198"/>
        <end position="219"/>
    </location>
</feature>
<comment type="function">
    <text evidence="6">Strongly inhibits glucose induced insulin release from the pancreas.</text>
</comment>
<dbReference type="Pfam" id="PF01271">
    <property type="entry name" value="Granin"/>
    <property type="match status" value="1"/>
</dbReference>
<evidence type="ECO:0000313" key="10">
    <source>
        <dbReference type="EMBL" id="KAH0521055.1"/>
    </source>
</evidence>
<dbReference type="PROSITE" id="PS00423">
    <property type="entry name" value="GRANINS_2"/>
    <property type="match status" value="1"/>
</dbReference>
<evidence type="ECO:0000256" key="8">
    <source>
        <dbReference type="ARBA" id="ARBA00040787"/>
    </source>
</evidence>
<comment type="caution">
    <text evidence="10">The sequence shown here is derived from an EMBL/GenBank/DDBJ whole genome shotgun (WGS) entry which is preliminary data.</text>
</comment>
<comment type="subcellular location">
    <subcellularLocation>
        <location evidence="7">Cytoplasmic vesicle</location>
        <location evidence="7">Secretory vesicle</location>
        <location evidence="7">Neuronal dense core vesicle</location>
    </subcellularLocation>
    <subcellularLocation>
        <location evidence="1">Secreted</location>
    </subcellularLocation>
</comment>
<evidence type="ECO:0000256" key="5">
    <source>
        <dbReference type="ARBA" id="ARBA00023329"/>
    </source>
</evidence>
<evidence type="ECO:0000256" key="2">
    <source>
        <dbReference type="ARBA" id="ARBA00005723"/>
    </source>
</evidence>
<keyword evidence="4" id="KW-1015">Disulfide bond</keyword>
<dbReference type="GO" id="GO:0005615">
    <property type="term" value="C:extracellular space"/>
    <property type="evidence" value="ECO:0007669"/>
    <property type="project" value="TreeGrafter"/>
</dbReference>
<evidence type="ECO:0000313" key="11">
    <source>
        <dbReference type="Proteomes" id="UP000710432"/>
    </source>
</evidence>
<dbReference type="GO" id="GO:0086030">
    <property type="term" value="P:adenylate cyclase-activating adrenergic receptor signaling pathway involved in cardiac muscle relaxation"/>
    <property type="evidence" value="ECO:0007669"/>
    <property type="project" value="TreeGrafter"/>
</dbReference>
<dbReference type="PANTHER" id="PTHR10583">
    <property type="entry name" value="CHROMOGRANIN"/>
    <property type="match status" value="1"/>
</dbReference>
<comment type="similarity">
    <text evidence="2">Belongs to the chromogranin/secretogranin protein family.</text>
</comment>
<reference evidence="10" key="1">
    <citation type="submission" date="2020-03" db="EMBL/GenBank/DDBJ databases">
        <title>Studies in the Genomics of Life Span.</title>
        <authorList>
            <person name="Glass D."/>
        </authorList>
    </citation>
    <scope>NUCLEOTIDE SEQUENCE</scope>
    <source>
        <strain evidence="10">LTLLF</strain>
        <tissue evidence="10">Muscle</tissue>
    </source>
</reference>
<feature type="region of interest" description="Disordered" evidence="9">
    <location>
        <begin position="111"/>
        <end position="446"/>
    </location>
</feature>
<feature type="compositionally biased region" description="Basic and acidic residues" evidence="9">
    <location>
        <begin position="415"/>
        <end position="443"/>
    </location>
</feature>
<evidence type="ECO:0000256" key="9">
    <source>
        <dbReference type="SAM" id="MobiDB-lite"/>
    </source>
</evidence>
<evidence type="ECO:0000256" key="3">
    <source>
        <dbReference type="ARBA" id="ARBA00022525"/>
    </source>
</evidence>
<sequence length="469" mass="52583">MTDHRPTSAILLPQFIHPTRTTRLAMRYAAVLALLLCSGQVFALPVNSPMTKGDTKVMKCVVEVISDSLSKPSPMPVSSECLEILQGDERVLSILRHQNLLKELQDLALQGAKERAQQQPKQQEEPQQQQQQHSSFEDELSEMFENQSPEAKHGDATAETPSTEAMEKREDSYEGQQDGSEGTTEGPRPQAVPEPRQKSSMVENSQGSEEDTATNTQPPASLPKQEHRDPQATGDSKTGLSVRQQAINAKEEEEEHKEVREKSGPEEAPTATSSSHSQTEYQEIQKDEGQLESQAVDGAGKTGASEALSPQGELELSRLEDNGEDVIAGPPQGLFPGRKSQELEYKQEEEEEEHLPREWEDKRWSRMDQLAKELTAEKRLEGEDDPDRSMKLSFRARAYGFRDPRPQLRRGWRPSSREDSVEARGDFEEKKEEEGSANRRAEDQELESLSAIEAELEKVAHQLQALRRG</sequence>
<accession>A0A8J6H1B4</accession>
<feature type="compositionally biased region" description="Low complexity" evidence="9">
    <location>
        <begin position="117"/>
        <end position="132"/>
    </location>
</feature>
<proteinExistence type="inferred from homology"/>
<dbReference type="GO" id="GO:0046676">
    <property type="term" value="P:negative regulation of insulin secretion"/>
    <property type="evidence" value="ECO:0007669"/>
    <property type="project" value="TreeGrafter"/>
</dbReference>
<dbReference type="EMBL" id="JAATJU010000299">
    <property type="protein sequence ID" value="KAH0521055.1"/>
    <property type="molecule type" value="Genomic_DNA"/>
</dbReference>
<keyword evidence="3" id="KW-0964">Secreted</keyword>
<gene>
    <name evidence="10" type="ORF">LTLLF_109065</name>
</gene>
<dbReference type="AlphaFoldDB" id="A0A8J6H1B4"/>
<dbReference type="Proteomes" id="UP000710432">
    <property type="component" value="Unassembled WGS sequence"/>
</dbReference>
<dbReference type="InterPro" id="IPR018054">
    <property type="entry name" value="Chromogranin_CS"/>
</dbReference>
<feature type="compositionally biased region" description="Basic and acidic residues" evidence="9">
    <location>
        <begin position="256"/>
        <end position="265"/>
    </location>
</feature>
<dbReference type="GO" id="GO:0033604">
    <property type="term" value="P:negative regulation of catecholamine secretion"/>
    <property type="evidence" value="ECO:0007669"/>
    <property type="project" value="TreeGrafter"/>
</dbReference>
<feature type="compositionally biased region" description="Polar residues" evidence="9">
    <location>
        <begin position="270"/>
        <end position="282"/>
    </location>
</feature>
<evidence type="ECO:0000256" key="1">
    <source>
        <dbReference type="ARBA" id="ARBA00004613"/>
    </source>
</evidence>
<keyword evidence="5" id="KW-0968">Cytoplasmic vesicle</keyword>
<evidence type="ECO:0000256" key="6">
    <source>
        <dbReference type="ARBA" id="ARBA00037544"/>
    </source>
</evidence>
<name>A0A8J6H1B4_MICOH</name>
<dbReference type="PANTHER" id="PTHR10583:SF1">
    <property type="entry name" value="CHROMOGRANIN-A"/>
    <property type="match status" value="1"/>
</dbReference>
<dbReference type="GO" id="GO:0042742">
    <property type="term" value="P:defense response to bacterium"/>
    <property type="evidence" value="ECO:0007669"/>
    <property type="project" value="TreeGrafter"/>
</dbReference>
<dbReference type="InterPro" id="IPR001990">
    <property type="entry name" value="Granin"/>
</dbReference>
<feature type="compositionally biased region" description="Polar residues" evidence="9">
    <location>
        <begin position="233"/>
        <end position="247"/>
    </location>
</feature>
<feature type="compositionally biased region" description="Polar residues" evidence="9">
    <location>
        <begin position="174"/>
        <end position="183"/>
    </location>
</feature>
<evidence type="ECO:0000256" key="4">
    <source>
        <dbReference type="ARBA" id="ARBA00023157"/>
    </source>
</evidence>
<dbReference type="InterPro" id="IPR001819">
    <property type="entry name" value="Chromogranin_AB"/>
</dbReference>
<dbReference type="PRINTS" id="PR00659">
    <property type="entry name" value="CHROMOGRANIN"/>
</dbReference>
<dbReference type="GO" id="GO:0098992">
    <property type="term" value="C:neuronal dense core vesicle"/>
    <property type="evidence" value="ECO:0007669"/>
    <property type="project" value="UniProtKB-SubCell"/>
</dbReference>
<feature type="compositionally biased region" description="Basic and acidic residues" evidence="9">
    <location>
        <begin position="354"/>
        <end position="381"/>
    </location>
</feature>